<dbReference type="PANTHER" id="PTHR43477:SF1">
    <property type="entry name" value="DIHYDROANTICAPSIN 7-DEHYDROGENASE"/>
    <property type="match status" value="1"/>
</dbReference>
<dbReference type="STRING" id="334253.SAMN04487943_101626"/>
<dbReference type="SUPFAM" id="SSF51735">
    <property type="entry name" value="NAD(P)-binding Rossmann-fold domains"/>
    <property type="match status" value="1"/>
</dbReference>
<gene>
    <name evidence="3" type="ORF">SAMN04487943_101626</name>
</gene>
<dbReference type="Pfam" id="PF13561">
    <property type="entry name" value="adh_short_C2"/>
    <property type="match status" value="1"/>
</dbReference>
<evidence type="ECO:0000313" key="3">
    <source>
        <dbReference type="EMBL" id="SFL45279.1"/>
    </source>
</evidence>
<evidence type="ECO:0000313" key="4">
    <source>
        <dbReference type="Proteomes" id="UP000198565"/>
    </source>
</evidence>
<dbReference type="InterPro" id="IPR002347">
    <property type="entry name" value="SDR_fam"/>
</dbReference>
<dbReference type="NCBIfam" id="NF005754">
    <property type="entry name" value="PRK07578.1"/>
    <property type="match status" value="1"/>
</dbReference>
<dbReference type="InterPro" id="IPR036291">
    <property type="entry name" value="NAD(P)-bd_dom_sf"/>
</dbReference>
<accession>A0A1I4HSU9</accession>
<dbReference type="PRINTS" id="PR00081">
    <property type="entry name" value="GDHRDH"/>
</dbReference>
<sequence>MKILIVGASGVIGQAVAQELGKRHDIIHAGRNGRDVSVDITSIESIKKMYEQIGKVDAVISATGGAHFASVSELTPELNDIAIESKLKGQVNLVLLGMNYVNDGGSFTLTTGIMMDDPIPLGASAAMANGAVRAFVKSSSIEMPRGIRINSVSPNVLQESLGKYGEFFRGFEAVPARRVVLAFQKSVEGAQTGQSYQVY</sequence>
<dbReference type="CDD" id="cd11731">
    <property type="entry name" value="Lin1944_like_SDR_c"/>
    <property type="match status" value="1"/>
</dbReference>
<name>A0A1I4HSU9_9BACI</name>
<protein>
    <submittedName>
        <fullName evidence="3">NAD(P)-dependent dehydrogenase, short-chain alcohol dehydrogenase family</fullName>
    </submittedName>
</protein>
<dbReference type="InterPro" id="IPR051122">
    <property type="entry name" value="SDR_DHRS6-like"/>
</dbReference>
<keyword evidence="4" id="KW-1185">Reference proteome</keyword>
<dbReference type="PANTHER" id="PTHR43477">
    <property type="entry name" value="DIHYDROANTICAPSIN 7-DEHYDROGENASE"/>
    <property type="match status" value="1"/>
</dbReference>
<comment type="similarity">
    <text evidence="1">Belongs to the short-chain dehydrogenases/reductases (SDR) family.</text>
</comment>
<keyword evidence="2" id="KW-0560">Oxidoreductase</keyword>
<dbReference type="RefSeq" id="WP_091480952.1">
    <property type="nucleotide sequence ID" value="NZ_FOTR01000001.1"/>
</dbReference>
<reference evidence="4" key="1">
    <citation type="submission" date="2016-10" db="EMBL/GenBank/DDBJ databases">
        <authorList>
            <person name="Varghese N."/>
            <person name="Submissions S."/>
        </authorList>
    </citation>
    <scope>NUCLEOTIDE SEQUENCE [LARGE SCALE GENOMIC DNA]</scope>
    <source>
        <strain evidence="4">CGMCC 1.4250</strain>
    </source>
</reference>
<dbReference type="Proteomes" id="UP000198565">
    <property type="component" value="Unassembled WGS sequence"/>
</dbReference>
<proteinExistence type="inferred from homology"/>
<dbReference type="Gene3D" id="3.40.50.720">
    <property type="entry name" value="NAD(P)-binding Rossmann-like Domain"/>
    <property type="match status" value="1"/>
</dbReference>
<evidence type="ECO:0000256" key="1">
    <source>
        <dbReference type="ARBA" id="ARBA00006484"/>
    </source>
</evidence>
<dbReference type="GO" id="GO:0016491">
    <property type="term" value="F:oxidoreductase activity"/>
    <property type="evidence" value="ECO:0007669"/>
    <property type="project" value="UniProtKB-KW"/>
</dbReference>
<dbReference type="OrthoDB" id="9787486at2"/>
<dbReference type="EMBL" id="FOTR01000001">
    <property type="protein sequence ID" value="SFL45279.1"/>
    <property type="molecule type" value="Genomic_DNA"/>
</dbReference>
<evidence type="ECO:0000256" key="2">
    <source>
        <dbReference type="ARBA" id="ARBA00023002"/>
    </source>
</evidence>
<dbReference type="AlphaFoldDB" id="A0A1I4HSU9"/>
<organism evidence="3 4">
    <name type="scientific">Gracilibacillus orientalis</name>
    <dbReference type="NCBI Taxonomy" id="334253"/>
    <lineage>
        <taxon>Bacteria</taxon>
        <taxon>Bacillati</taxon>
        <taxon>Bacillota</taxon>
        <taxon>Bacilli</taxon>
        <taxon>Bacillales</taxon>
        <taxon>Bacillaceae</taxon>
        <taxon>Gracilibacillus</taxon>
    </lineage>
</organism>